<dbReference type="EMBL" id="BGZK01000317">
    <property type="protein sequence ID" value="GBP36358.1"/>
    <property type="molecule type" value="Genomic_DNA"/>
</dbReference>
<sequence>MDALYLPSVVVAVRNSADPFIATRVLIDTCTTQGSLITVNLAQRLKLDIIPNDKPITGINGIRTGDDVSKVSVMFRPQHAEKSKSAAATSQWDPTRGWAGCVLDVERQEKITVAFCVTSSLQNRATPWKK</sequence>
<comment type="caution">
    <text evidence="1">The sequence shown here is derived from an EMBL/GenBank/DDBJ whole genome shotgun (WGS) entry which is preliminary data.</text>
</comment>
<reference evidence="1 2" key="1">
    <citation type="journal article" date="2019" name="Commun. Biol.">
        <title>The bagworm genome reveals a unique fibroin gene that provides high tensile strength.</title>
        <authorList>
            <person name="Kono N."/>
            <person name="Nakamura H."/>
            <person name="Ohtoshi R."/>
            <person name="Tomita M."/>
            <person name="Numata K."/>
            <person name="Arakawa K."/>
        </authorList>
    </citation>
    <scope>NUCLEOTIDE SEQUENCE [LARGE SCALE GENOMIC DNA]</scope>
</reference>
<evidence type="ECO:0000313" key="1">
    <source>
        <dbReference type="EMBL" id="GBP36358.1"/>
    </source>
</evidence>
<accession>A0A4C1VB33</accession>
<evidence type="ECO:0000313" key="2">
    <source>
        <dbReference type="Proteomes" id="UP000299102"/>
    </source>
</evidence>
<keyword evidence="2" id="KW-1185">Reference proteome</keyword>
<gene>
    <name evidence="1" type="ORF">EVAR_22490_1</name>
</gene>
<protein>
    <submittedName>
        <fullName evidence="1">Uncharacterized protein</fullName>
    </submittedName>
</protein>
<proteinExistence type="predicted"/>
<name>A0A4C1VB33_EUMVA</name>
<organism evidence="1 2">
    <name type="scientific">Eumeta variegata</name>
    <name type="common">Bagworm moth</name>
    <name type="synonym">Eumeta japonica</name>
    <dbReference type="NCBI Taxonomy" id="151549"/>
    <lineage>
        <taxon>Eukaryota</taxon>
        <taxon>Metazoa</taxon>
        <taxon>Ecdysozoa</taxon>
        <taxon>Arthropoda</taxon>
        <taxon>Hexapoda</taxon>
        <taxon>Insecta</taxon>
        <taxon>Pterygota</taxon>
        <taxon>Neoptera</taxon>
        <taxon>Endopterygota</taxon>
        <taxon>Lepidoptera</taxon>
        <taxon>Glossata</taxon>
        <taxon>Ditrysia</taxon>
        <taxon>Tineoidea</taxon>
        <taxon>Psychidae</taxon>
        <taxon>Oiketicinae</taxon>
        <taxon>Eumeta</taxon>
    </lineage>
</organism>
<dbReference type="AlphaFoldDB" id="A0A4C1VB33"/>
<dbReference type="Proteomes" id="UP000299102">
    <property type="component" value="Unassembled WGS sequence"/>
</dbReference>